<dbReference type="EMBL" id="JZWI01000006">
    <property type="protein sequence ID" value="KLN57617.1"/>
    <property type="molecule type" value="Genomic_DNA"/>
</dbReference>
<accession>A0A0H2MAB9</accession>
<sequence length="1178" mass="123774">MAAERQINIRMAVDAASVTTQVPQATREFDRFASATEDAARRGSRSVNQVSLSLRELVTNAAGLTIVASAVRAVTDAIIALPRQGFNFTRDVEVAQMGMAGILGSMTAVNGQQTSFHQGLAISSDMIRKLNDDALRTAATSQELVTVFQALLAPGLAARMSLDEVRQLTVIGTNAVKSMGLQANQVVQELRDLVAGGITPASSTLATALGLKDSDIAKAGASSEGLFAFLMARLNGFETSSQAFGDTLKGKFDQLQEGATRVAAEGMEPLTAAIKQAVGETSNLFVTFDQAGKAQLNPQLVAGIRDYAEGAATALRVGRDVVTGLWEHREAITTLAAAYVAFRIGQWGSEAVRAVRAQLDLAQASRLARVEAAAQAVANTEVALTSRQKVAALLAEMQARQAMSQAEAAAAAAQLSQLASTTEAIALSRAETLTKMEAARATMVQAEVQIQAARAAGAQSFALAAVREATATLTAAQTRHAALMSELALLGQQQARVQASVAAATAAQTAATTAATAATAGLSAATGAASMASRGFGAVVGALGGPVGIAILAVSGLAMWLYKLKSAADDAAKAGMQIKRAEQVAAAGGRPEDRDIVPLRGQIEELKNRRDELIAAGKTQESPRSLTVSGMNQVIAEKVQQLERLVKASQRTEETNKNLTLTLSGTEQAWSKANEGVKTASAAQEEYRQKLQASRSAFAEYKAMLEKTNASPDTIKTAAARQAENEAAMAKSRDQQLKALAGTGGVTGARAERRDIDARVEGIREGYKLMALKTADGMDAIDSLHKQELLGDYATVQRRRDLQLEDLTNREQALGRELELIRTKKDSAKEQQTLEGQLREAQQQRVNIEAKAGRDLQELTVAPQIAFMKATRDATQAVHEQASAQEAQNAVHGKGKAALMDLSIAQLERQRLDLEATDSVIPGYIDALERRISAEKRLRAATGTSEGLDAADKDKKKREDEARKTSEDIRSVFRDGIVSALDGGEDAIASIGKSLKKTIVTSMADAFYDATLKQAVDGFAHWIGAALKGQLSGSGSASSTSSGGGWFGTLVDAVAGIFGGAKASAKGNVFAGPGLSAYSSTLVDKPTFFPFAKGGIGLMGEAGTEGIFPLKRDGQGRLGVIAQGGTGAPGALHFSPTNVFNIDSRTDRGAILADFGQVLQANNESQMEQLKRLKVAPP</sequence>
<evidence type="ECO:0000313" key="4">
    <source>
        <dbReference type="Proteomes" id="UP000035170"/>
    </source>
</evidence>
<dbReference type="Proteomes" id="UP000035170">
    <property type="component" value="Unassembled WGS sequence"/>
</dbReference>
<proteinExistence type="predicted"/>
<organism evidence="3 4">
    <name type="scientific">Variovorax paradoxus</name>
    <dbReference type="NCBI Taxonomy" id="34073"/>
    <lineage>
        <taxon>Bacteria</taxon>
        <taxon>Pseudomonadati</taxon>
        <taxon>Pseudomonadota</taxon>
        <taxon>Betaproteobacteria</taxon>
        <taxon>Burkholderiales</taxon>
        <taxon>Comamonadaceae</taxon>
        <taxon>Variovorax</taxon>
    </lineage>
</organism>
<comment type="caution">
    <text evidence="3">The sequence shown here is derived from an EMBL/GenBank/DDBJ whole genome shotgun (WGS) entry which is preliminary data.</text>
</comment>
<dbReference type="PATRIC" id="fig|34073.19.peg.1150"/>
<evidence type="ECO:0000256" key="2">
    <source>
        <dbReference type="SAM" id="MobiDB-lite"/>
    </source>
</evidence>
<feature type="compositionally biased region" description="Basic and acidic residues" evidence="2">
    <location>
        <begin position="950"/>
        <end position="966"/>
    </location>
</feature>
<evidence type="ECO:0000313" key="3">
    <source>
        <dbReference type="EMBL" id="KLN57617.1"/>
    </source>
</evidence>
<dbReference type="AlphaFoldDB" id="A0A0H2MAB9"/>
<name>A0A0H2MAB9_VARPD</name>
<feature type="region of interest" description="Disordered" evidence="2">
    <location>
        <begin position="943"/>
        <end position="966"/>
    </location>
</feature>
<protein>
    <recommendedName>
        <fullName evidence="5">Phage tail tape measure protein</fullName>
    </recommendedName>
</protein>
<reference evidence="3 4" key="1">
    <citation type="submission" date="2015-03" db="EMBL/GenBank/DDBJ databases">
        <title>Genome sequence of Variovorax paradoxus TBEA6.</title>
        <authorList>
            <person name="Poehlein A."/>
            <person name="Schuldes J."/>
            <person name="Wuebbeler J.H."/>
            <person name="Hiessl S."/>
            <person name="Steinbuechel A."/>
            <person name="Daniel R."/>
        </authorList>
    </citation>
    <scope>NUCLEOTIDE SEQUENCE [LARGE SCALE GENOMIC DNA]</scope>
    <source>
        <strain evidence="3 4">TBEA6</strain>
    </source>
</reference>
<keyword evidence="1" id="KW-0175">Coiled coil</keyword>
<feature type="coiled-coil region" evidence="1">
    <location>
        <begin position="804"/>
        <end position="851"/>
    </location>
</feature>
<evidence type="ECO:0000256" key="1">
    <source>
        <dbReference type="SAM" id="Coils"/>
    </source>
</evidence>
<keyword evidence="4" id="KW-1185">Reference proteome</keyword>
<gene>
    <name evidence="3" type="ORF">VPARA_11300</name>
</gene>
<evidence type="ECO:0008006" key="5">
    <source>
        <dbReference type="Google" id="ProtNLM"/>
    </source>
</evidence>